<evidence type="ECO:0000256" key="11">
    <source>
        <dbReference type="ARBA" id="ARBA00038000"/>
    </source>
</evidence>
<keyword evidence="2" id="KW-0963">Cytoplasm</keyword>
<evidence type="ECO:0000256" key="4">
    <source>
        <dbReference type="ARBA" id="ARBA00022741"/>
    </source>
</evidence>
<keyword evidence="3" id="KW-0677">Repeat</keyword>
<dbReference type="Gene3D" id="1.20.1580.10">
    <property type="entry name" value="ABC transporter ATPase like domain"/>
    <property type="match status" value="2"/>
</dbReference>
<dbReference type="Proteomes" id="UP000265619">
    <property type="component" value="Unassembled WGS sequence"/>
</dbReference>
<evidence type="ECO:0000256" key="2">
    <source>
        <dbReference type="ARBA" id="ARBA00022490"/>
    </source>
</evidence>
<dbReference type="GO" id="GO:0004518">
    <property type="term" value="F:nuclease activity"/>
    <property type="evidence" value="ECO:0007669"/>
    <property type="project" value="UniProtKB-KW"/>
</dbReference>
<keyword evidence="15" id="KW-1185">Reference proteome</keyword>
<keyword evidence="10" id="KW-0234">DNA repair</keyword>
<dbReference type="GO" id="GO:0005524">
    <property type="term" value="F:ATP binding"/>
    <property type="evidence" value="ECO:0007669"/>
    <property type="project" value="UniProtKB-KW"/>
</dbReference>
<gene>
    <name evidence="14" type="ORF">D3H34_31190</name>
</gene>
<evidence type="ECO:0000256" key="7">
    <source>
        <dbReference type="ARBA" id="ARBA00022840"/>
    </source>
</evidence>
<protein>
    <recommendedName>
        <fullName evidence="12">UvrABC system protein A</fullName>
    </recommendedName>
    <alternativeName>
        <fullName evidence="13">Excinuclease ABC subunit A</fullName>
    </alternativeName>
</protein>
<evidence type="ECO:0000313" key="15">
    <source>
        <dbReference type="Proteomes" id="UP000265619"/>
    </source>
</evidence>
<name>A0A9X8CYL0_9BURK</name>
<keyword evidence="9" id="KW-0238">DNA-binding</keyword>
<dbReference type="EMBL" id="QXMN01000110">
    <property type="protein sequence ID" value="RIX72118.1"/>
    <property type="molecule type" value="Genomic_DNA"/>
</dbReference>
<evidence type="ECO:0000256" key="9">
    <source>
        <dbReference type="ARBA" id="ARBA00023125"/>
    </source>
</evidence>
<comment type="caution">
    <text evidence="14">The sequence shown here is derived from an EMBL/GenBank/DDBJ whole genome shotgun (WGS) entry which is preliminary data.</text>
</comment>
<evidence type="ECO:0000256" key="13">
    <source>
        <dbReference type="ARBA" id="ARBA00042156"/>
    </source>
</evidence>
<evidence type="ECO:0000313" key="14">
    <source>
        <dbReference type="EMBL" id="RIX72118.1"/>
    </source>
</evidence>
<keyword evidence="4" id="KW-0547">Nucleotide-binding</keyword>
<sequence length="576" mass="60981">PEILGRLEFLEEVGLGYLTLDRGAPTLSGGEAQRIRLAAQLGSNLQGVCYVLDEPTIGLHARDNHILLNALHKLGDKGNTLVVVEHDEDTIRRADHVIDIGPSAGKRGGRLVAEGSPADVMQAEDSVTGRYLLHAMRHPFQPRRPVVWPPVAPVAEPEAAEAPKKRTKKQIAADAVAALQADSAAANAALAQPLPRGSLGSGPQRWLTVLGADLHNLQRVDAHVPLKRLVAVTGVSGSGKSTLARDVLWTNVAAWVGQRSTHAGREAMDAGQAPALIGCAGLRGFETIDRVLEVDQTPIGKTPRSCPATYIGFWDTIRKLFADTLEARARGYGPGRFSFNTGEGRCPACEGQGLRTIEMSFLPDVKVPCDTCHGARFNPETLAVTWRGKSIGDVLQMEVDEAVDFFASMPAIGHPLQLLKDVGLGYLTLGQPSPTLSGGEAQRIKLVTELTKVRDDIARRGNKAPHTLYVLDEPTVGLHMADVEKLIEVLHRLVDGGHSVIVIEHDLDVIAEADWVIDLGPEGGNGGGRIVAAGTPEHLVAQGTHTGQALASVLARGVAARETAPGAAAPGAAALA</sequence>
<organism evidence="14 15">
    <name type="scientific">Acidovorax cavernicola</name>
    <dbReference type="NCBI Taxonomy" id="1675792"/>
    <lineage>
        <taxon>Bacteria</taxon>
        <taxon>Pseudomonadati</taxon>
        <taxon>Pseudomonadota</taxon>
        <taxon>Betaproteobacteria</taxon>
        <taxon>Burkholderiales</taxon>
        <taxon>Comamonadaceae</taxon>
        <taxon>Acidovorax</taxon>
    </lineage>
</organism>
<feature type="non-terminal residue" evidence="14">
    <location>
        <position position="1"/>
    </location>
</feature>
<dbReference type="PANTHER" id="PTHR43152:SF3">
    <property type="entry name" value="UVRABC SYSTEM PROTEIN A"/>
    <property type="match status" value="1"/>
</dbReference>
<evidence type="ECO:0000256" key="1">
    <source>
        <dbReference type="ARBA" id="ARBA00004496"/>
    </source>
</evidence>
<comment type="similarity">
    <text evidence="11">Belongs to the ABC transporter superfamily. UvrA family.</text>
</comment>
<keyword evidence="6" id="KW-0228">DNA excision</keyword>
<dbReference type="GO" id="GO:0003677">
    <property type="term" value="F:DNA binding"/>
    <property type="evidence" value="ECO:0007669"/>
    <property type="project" value="UniProtKB-KW"/>
</dbReference>
<evidence type="ECO:0000256" key="12">
    <source>
        <dbReference type="ARBA" id="ARBA00039316"/>
    </source>
</evidence>
<evidence type="ECO:0000256" key="8">
    <source>
        <dbReference type="ARBA" id="ARBA00022881"/>
    </source>
</evidence>
<keyword evidence="5" id="KW-0227">DNA damage</keyword>
<evidence type="ECO:0000256" key="5">
    <source>
        <dbReference type="ARBA" id="ARBA00022763"/>
    </source>
</evidence>
<keyword evidence="8" id="KW-0267">Excision nuclease</keyword>
<evidence type="ECO:0000256" key="10">
    <source>
        <dbReference type="ARBA" id="ARBA00023204"/>
    </source>
</evidence>
<reference evidence="14 15" key="1">
    <citation type="submission" date="2018-09" db="EMBL/GenBank/DDBJ databases">
        <title>Acidovorax cavernicola nov. sp. isolated from Gruta de las Maravillas (Aracena, Spain).</title>
        <authorList>
            <person name="Jurado V."/>
            <person name="Gutierrez-Patricio S."/>
            <person name="Gonzalez-Pimentel J.L."/>
            <person name="Miller A.Z."/>
            <person name="Laiz L."/>
            <person name="Saiz-Jimenez C."/>
        </authorList>
    </citation>
    <scope>NUCLEOTIDE SEQUENCE [LARGE SCALE GENOMIC DNA]</scope>
    <source>
        <strain evidence="14 15">1011MAR4D40.2</strain>
    </source>
</reference>
<evidence type="ECO:0000256" key="6">
    <source>
        <dbReference type="ARBA" id="ARBA00022769"/>
    </source>
</evidence>
<dbReference type="GO" id="GO:0006281">
    <property type="term" value="P:DNA repair"/>
    <property type="evidence" value="ECO:0007669"/>
    <property type="project" value="UniProtKB-KW"/>
</dbReference>
<dbReference type="PANTHER" id="PTHR43152">
    <property type="entry name" value="UVRABC SYSTEM PROTEIN A"/>
    <property type="match status" value="1"/>
</dbReference>
<dbReference type="InterPro" id="IPR027417">
    <property type="entry name" value="P-loop_NTPase"/>
</dbReference>
<dbReference type="SUPFAM" id="SSF52540">
    <property type="entry name" value="P-loop containing nucleoside triphosphate hydrolases"/>
    <property type="match status" value="2"/>
</dbReference>
<comment type="subcellular location">
    <subcellularLocation>
        <location evidence="1">Cytoplasm</location>
    </subcellularLocation>
</comment>
<accession>A0A9X8CYL0</accession>
<dbReference type="GO" id="GO:0005737">
    <property type="term" value="C:cytoplasm"/>
    <property type="evidence" value="ECO:0007669"/>
    <property type="project" value="UniProtKB-SubCell"/>
</dbReference>
<dbReference type="AlphaFoldDB" id="A0A9X8CYL0"/>
<evidence type="ECO:0000256" key="3">
    <source>
        <dbReference type="ARBA" id="ARBA00022737"/>
    </source>
</evidence>
<keyword evidence="7" id="KW-0067">ATP-binding</keyword>
<dbReference type="Gene3D" id="3.40.50.300">
    <property type="entry name" value="P-loop containing nucleotide triphosphate hydrolases"/>
    <property type="match status" value="2"/>
</dbReference>
<proteinExistence type="inferred from homology"/>